<gene>
    <name evidence="2" type="ORF">GUITHDRAFT_139194</name>
</gene>
<reference evidence="2 4" key="1">
    <citation type="journal article" date="2012" name="Nature">
        <title>Algal genomes reveal evolutionary mosaicism and the fate of nucleomorphs.</title>
        <authorList>
            <consortium name="DOE Joint Genome Institute"/>
            <person name="Curtis B.A."/>
            <person name="Tanifuji G."/>
            <person name="Burki F."/>
            <person name="Gruber A."/>
            <person name="Irimia M."/>
            <person name="Maruyama S."/>
            <person name="Arias M.C."/>
            <person name="Ball S.G."/>
            <person name="Gile G.H."/>
            <person name="Hirakawa Y."/>
            <person name="Hopkins J.F."/>
            <person name="Kuo A."/>
            <person name="Rensing S.A."/>
            <person name="Schmutz J."/>
            <person name="Symeonidi A."/>
            <person name="Elias M."/>
            <person name="Eveleigh R.J."/>
            <person name="Herman E.K."/>
            <person name="Klute M.J."/>
            <person name="Nakayama T."/>
            <person name="Obornik M."/>
            <person name="Reyes-Prieto A."/>
            <person name="Armbrust E.V."/>
            <person name="Aves S.J."/>
            <person name="Beiko R.G."/>
            <person name="Coutinho P."/>
            <person name="Dacks J.B."/>
            <person name="Durnford D.G."/>
            <person name="Fast N.M."/>
            <person name="Green B.R."/>
            <person name="Grisdale C.J."/>
            <person name="Hempel F."/>
            <person name="Henrissat B."/>
            <person name="Hoppner M.P."/>
            <person name="Ishida K."/>
            <person name="Kim E."/>
            <person name="Koreny L."/>
            <person name="Kroth P.G."/>
            <person name="Liu Y."/>
            <person name="Malik S.B."/>
            <person name="Maier U.G."/>
            <person name="McRose D."/>
            <person name="Mock T."/>
            <person name="Neilson J.A."/>
            <person name="Onodera N.T."/>
            <person name="Poole A.M."/>
            <person name="Pritham E.J."/>
            <person name="Richards T.A."/>
            <person name="Rocap G."/>
            <person name="Roy S.W."/>
            <person name="Sarai C."/>
            <person name="Schaack S."/>
            <person name="Shirato S."/>
            <person name="Slamovits C.H."/>
            <person name="Spencer D.F."/>
            <person name="Suzuki S."/>
            <person name="Worden A.Z."/>
            <person name="Zauner S."/>
            <person name="Barry K."/>
            <person name="Bell C."/>
            <person name="Bharti A.K."/>
            <person name="Crow J.A."/>
            <person name="Grimwood J."/>
            <person name="Kramer R."/>
            <person name="Lindquist E."/>
            <person name="Lucas S."/>
            <person name="Salamov A."/>
            <person name="McFadden G.I."/>
            <person name="Lane C.E."/>
            <person name="Keeling P.J."/>
            <person name="Gray M.W."/>
            <person name="Grigoriev I.V."/>
            <person name="Archibald J.M."/>
        </authorList>
    </citation>
    <scope>NUCLEOTIDE SEQUENCE</scope>
    <source>
        <strain evidence="2 4">CCMP2712</strain>
    </source>
</reference>
<evidence type="ECO:0000313" key="3">
    <source>
        <dbReference type="EnsemblProtists" id="EKX45287"/>
    </source>
</evidence>
<reference evidence="4" key="2">
    <citation type="submission" date="2012-11" db="EMBL/GenBank/DDBJ databases">
        <authorList>
            <person name="Kuo A."/>
            <person name="Curtis B.A."/>
            <person name="Tanifuji G."/>
            <person name="Burki F."/>
            <person name="Gruber A."/>
            <person name="Irimia M."/>
            <person name="Maruyama S."/>
            <person name="Arias M.C."/>
            <person name="Ball S.G."/>
            <person name="Gile G.H."/>
            <person name="Hirakawa Y."/>
            <person name="Hopkins J.F."/>
            <person name="Rensing S.A."/>
            <person name="Schmutz J."/>
            <person name="Symeonidi A."/>
            <person name="Elias M."/>
            <person name="Eveleigh R.J."/>
            <person name="Herman E.K."/>
            <person name="Klute M.J."/>
            <person name="Nakayama T."/>
            <person name="Obornik M."/>
            <person name="Reyes-Prieto A."/>
            <person name="Armbrust E.V."/>
            <person name="Aves S.J."/>
            <person name="Beiko R.G."/>
            <person name="Coutinho P."/>
            <person name="Dacks J.B."/>
            <person name="Durnford D.G."/>
            <person name="Fast N.M."/>
            <person name="Green B.R."/>
            <person name="Grisdale C."/>
            <person name="Hempe F."/>
            <person name="Henrissat B."/>
            <person name="Hoppner M.P."/>
            <person name="Ishida K.-I."/>
            <person name="Kim E."/>
            <person name="Koreny L."/>
            <person name="Kroth P.G."/>
            <person name="Liu Y."/>
            <person name="Malik S.-B."/>
            <person name="Maier U.G."/>
            <person name="McRose D."/>
            <person name="Mock T."/>
            <person name="Neilson J.A."/>
            <person name="Onodera N.T."/>
            <person name="Poole A.M."/>
            <person name="Pritham E.J."/>
            <person name="Richards T.A."/>
            <person name="Rocap G."/>
            <person name="Roy S.W."/>
            <person name="Sarai C."/>
            <person name="Schaack S."/>
            <person name="Shirato S."/>
            <person name="Slamovits C.H."/>
            <person name="Spencer D.F."/>
            <person name="Suzuki S."/>
            <person name="Worden A.Z."/>
            <person name="Zauner S."/>
            <person name="Barry K."/>
            <person name="Bell C."/>
            <person name="Bharti A.K."/>
            <person name="Crow J.A."/>
            <person name="Grimwood J."/>
            <person name="Kramer R."/>
            <person name="Lindquist E."/>
            <person name="Lucas S."/>
            <person name="Salamov A."/>
            <person name="McFadden G.I."/>
            <person name="Lane C.E."/>
            <person name="Keeling P.J."/>
            <person name="Gray M.W."/>
            <person name="Grigoriev I.V."/>
            <person name="Archibald J.M."/>
        </authorList>
    </citation>
    <scope>NUCLEOTIDE SEQUENCE</scope>
    <source>
        <strain evidence="4">CCMP2712</strain>
    </source>
</reference>
<name>L1JAH1_GUITC</name>
<dbReference type="EMBL" id="JH993000">
    <property type="protein sequence ID" value="EKX45287.1"/>
    <property type="molecule type" value="Genomic_DNA"/>
</dbReference>
<dbReference type="STRING" id="905079.L1JAH1"/>
<dbReference type="RefSeq" id="XP_005832267.1">
    <property type="nucleotide sequence ID" value="XM_005832210.1"/>
</dbReference>
<dbReference type="GeneID" id="17301995"/>
<feature type="region of interest" description="Disordered" evidence="1">
    <location>
        <begin position="35"/>
        <end position="61"/>
    </location>
</feature>
<evidence type="ECO:0000256" key="1">
    <source>
        <dbReference type="SAM" id="MobiDB-lite"/>
    </source>
</evidence>
<organism evidence="2">
    <name type="scientific">Guillardia theta (strain CCMP2712)</name>
    <name type="common">Cryptophyte</name>
    <dbReference type="NCBI Taxonomy" id="905079"/>
    <lineage>
        <taxon>Eukaryota</taxon>
        <taxon>Cryptophyceae</taxon>
        <taxon>Pyrenomonadales</taxon>
        <taxon>Geminigeraceae</taxon>
        <taxon>Guillardia</taxon>
    </lineage>
</organism>
<dbReference type="EnsemblProtists" id="EKX45287">
    <property type="protein sequence ID" value="EKX45287"/>
    <property type="gene ID" value="GUITHDRAFT_139194"/>
</dbReference>
<evidence type="ECO:0000313" key="4">
    <source>
        <dbReference type="Proteomes" id="UP000011087"/>
    </source>
</evidence>
<proteinExistence type="predicted"/>
<dbReference type="Proteomes" id="UP000011087">
    <property type="component" value="Unassembled WGS sequence"/>
</dbReference>
<reference evidence="3" key="3">
    <citation type="submission" date="2016-03" db="UniProtKB">
        <authorList>
            <consortium name="EnsemblProtists"/>
        </authorList>
    </citation>
    <scope>IDENTIFICATION</scope>
</reference>
<evidence type="ECO:0000313" key="2">
    <source>
        <dbReference type="EMBL" id="EKX45287.1"/>
    </source>
</evidence>
<dbReference type="HOGENOM" id="CLU_1630179_0_0_1"/>
<dbReference type="KEGG" id="gtt:GUITHDRAFT_139194"/>
<sequence length="163" mass="18127">MRDRLRKLNKLEEMLAGVKDAKDPAMAAAEELALSLEVGDTPPERQPRGPTKQKQKTETKSRLPYHTYMSADGIGTDCVAAASDQLTLKERDPNDWWLHVSGCPGSHVVIRDTSEKPPVETVQDAAVLAAHFSQVRLVGNVITVKVDLKMEKQRIERLLETKS</sequence>
<accession>L1JAH1</accession>
<dbReference type="eggNOG" id="ENOG502S3C9">
    <property type="taxonomic scope" value="Eukaryota"/>
</dbReference>
<dbReference type="OrthoDB" id="497185at2759"/>
<evidence type="ECO:0008006" key="5">
    <source>
        <dbReference type="Google" id="ProtNLM"/>
    </source>
</evidence>
<protein>
    <recommendedName>
        <fullName evidence="5">NFACT RNA-binding domain-containing protein</fullName>
    </recommendedName>
</protein>
<dbReference type="PaxDb" id="55529-EKX45287"/>
<keyword evidence="4" id="KW-1185">Reference proteome</keyword>
<dbReference type="AlphaFoldDB" id="L1JAH1"/>